<dbReference type="EMBL" id="HACG01030219">
    <property type="protein sequence ID" value="CEK77084.1"/>
    <property type="molecule type" value="Transcribed_RNA"/>
</dbReference>
<protein>
    <recommendedName>
        <fullName evidence="2">DUF3752 domain-containing protein</fullName>
    </recommendedName>
</protein>
<feature type="region of interest" description="Disordered" evidence="1">
    <location>
        <begin position="1"/>
        <end position="244"/>
    </location>
</feature>
<feature type="compositionally biased region" description="Basic and acidic residues" evidence="1">
    <location>
        <begin position="177"/>
        <end position="244"/>
    </location>
</feature>
<dbReference type="AlphaFoldDB" id="A0A0B7A7Y5"/>
<dbReference type="InterPro" id="IPR046331">
    <property type="entry name" value="GPAM1-like"/>
</dbReference>
<reference evidence="3" key="1">
    <citation type="submission" date="2014-12" db="EMBL/GenBank/DDBJ databases">
        <title>Insight into the proteome of Arion vulgaris.</title>
        <authorList>
            <person name="Aradska J."/>
            <person name="Bulat T."/>
            <person name="Smidak R."/>
            <person name="Sarate P."/>
            <person name="Gangsoo J."/>
            <person name="Sialana F."/>
            <person name="Bilban M."/>
            <person name="Lubec G."/>
        </authorList>
    </citation>
    <scope>NUCLEOTIDE SEQUENCE</scope>
    <source>
        <tissue evidence="3">Skin</tissue>
    </source>
</reference>
<accession>A0A0B7A7Y5</accession>
<evidence type="ECO:0000313" key="3">
    <source>
        <dbReference type="EMBL" id="CEK77084.1"/>
    </source>
</evidence>
<feature type="compositionally biased region" description="Basic and acidic residues" evidence="1">
    <location>
        <begin position="135"/>
        <end position="163"/>
    </location>
</feature>
<feature type="domain" description="DUF3752" evidence="2">
    <location>
        <begin position="158"/>
        <end position="243"/>
    </location>
</feature>
<proteinExistence type="predicted"/>
<dbReference type="PANTHER" id="PTHR46370:SF1">
    <property type="entry name" value="GPALPP MOTIFS-CONTAINING PROTEIN 1"/>
    <property type="match status" value="1"/>
</dbReference>
<dbReference type="PANTHER" id="PTHR46370">
    <property type="entry name" value="GPALPP MOTIFS-CONTAINING PROTEIN 1"/>
    <property type="match status" value="1"/>
</dbReference>
<organism evidence="3">
    <name type="scientific">Arion vulgaris</name>
    <dbReference type="NCBI Taxonomy" id="1028688"/>
    <lineage>
        <taxon>Eukaryota</taxon>
        <taxon>Metazoa</taxon>
        <taxon>Spiralia</taxon>
        <taxon>Lophotrochozoa</taxon>
        <taxon>Mollusca</taxon>
        <taxon>Gastropoda</taxon>
        <taxon>Heterobranchia</taxon>
        <taxon>Euthyneura</taxon>
        <taxon>Panpulmonata</taxon>
        <taxon>Eupulmonata</taxon>
        <taxon>Stylommatophora</taxon>
        <taxon>Helicina</taxon>
        <taxon>Arionoidea</taxon>
        <taxon>Arionidae</taxon>
        <taxon>Arion</taxon>
    </lineage>
</organism>
<dbReference type="InterPro" id="IPR022226">
    <property type="entry name" value="DUF3752"/>
</dbReference>
<evidence type="ECO:0000256" key="1">
    <source>
        <dbReference type="SAM" id="MobiDB-lite"/>
    </source>
</evidence>
<feature type="compositionally biased region" description="Polar residues" evidence="1">
    <location>
        <begin position="166"/>
        <end position="176"/>
    </location>
</feature>
<name>A0A0B7A7Y5_9EUPU</name>
<dbReference type="Pfam" id="PF12572">
    <property type="entry name" value="DUF3752"/>
    <property type="match status" value="1"/>
</dbReference>
<feature type="compositionally biased region" description="Acidic residues" evidence="1">
    <location>
        <begin position="72"/>
        <end position="98"/>
    </location>
</feature>
<evidence type="ECO:0000259" key="2">
    <source>
        <dbReference type="Pfam" id="PF12572"/>
    </source>
</evidence>
<sequence length="244" mass="27802">MASGDQYGPALPPGMVVTKESVSRSAEAGSSRKRKGKILGPHLPPAMQKSSDSDEGPLRVKMDSEMSPEYCIQDDDDEEEEEEDDEEEDDEDDEDEETNQNGRSIGPMPSEMNQGGDNVVHATEEIERRSKRMKDKLTVKAEAEEGPSKREEWMTELPPEMRKNFGLQNRTFSKGSSHSEETKDRSSWTETPSSKKDKDNSRGKKRKRDEEKVVSVRDDQMRQQVEEYNKSKRTESLMDIHSKN</sequence>
<gene>
    <name evidence="3" type="primary">ORF102955</name>
</gene>